<dbReference type="PANTHER" id="PTHR21325:SF32">
    <property type="entry name" value="LIPASE_GDSL DOMAIN-CONTAINING PROTEIN"/>
    <property type="match status" value="1"/>
</dbReference>
<dbReference type="Proteomes" id="UP000230423">
    <property type="component" value="Unassembled WGS sequence"/>
</dbReference>
<dbReference type="GO" id="GO:0004620">
    <property type="term" value="F:phospholipase activity"/>
    <property type="evidence" value="ECO:0007669"/>
    <property type="project" value="InterPro"/>
</dbReference>
<accession>A0A2G9U991</accession>
<dbReference type="AlphaFoldDB" id="A0A2G9U991"/>
<keyword evidence="3" id="KW-1185">Reference proteome</keyword>
<gene>
    <name evidence="2" type="ORF">TELCIR_11514</name>
</gene>
<reference evidence="2 3" key="1">
    <citation type="submission" date="2015-09" db="EMBL/GenBank/DDBJ databases">
        <title>Draft genome of the parasitic nematode Teladorsagia circumcincta isolate WARC Sus (inbred).</title>
        <authorList>
            <person name="Mitreva M."/>
        </authorList>
    </citation>
    <scope>NUCLEOTIDE SEQUENCE [LARGE SCALE GENOMIC DNA]</scope>
    <source>
        <strain evidence="2 3">S</strain>
    </source>
</reference>
<dbReference type="Pfam" id="PF00657">
    <property type="entry name" value="Lipase_GDSL"/>
    <property type="match status" value="1"/>
</dbReference>
<evidence type="ECO:0000313" key="3">
    <source>
        <dbReference type="Proteomes" id="UP000230423"/>
    </source>
</evidence>
<dbReference type="PANTHER" id="PTHR21325">
    <property type="entry name" value="PHOSPHOLIPASE B, PLB1"/>
    <property type="match status" value="1"/>
</dbReference>
<evidence type="ECO:0000313" key="2">
    <source>
        <dbReference type="EMBL" id="PIO66758.1"/>
    </source>
</evidence>
<protein>
    <submittedName>
        <fullName evidence="2">Uncharacterized protein</fullName>
    </submittedName>
</protein>
<proteinExistence type="predicted"/>
<evidence type="ECO:0000256" key="1">
    <source>
        <dbReference type="SAM" id="MobiDB-lite"/>
    </source>
</evidence>
<dbReference type="EMBL" id="KZ348041">
    <property type="protein sequence ID" value="PIO66758.1"/>
    <property type="molecule type" value="Genomic_DNA"/>
</dbReference>
<name>A0A2G9U991_TELCI</name>
<dbReference type="InterPro" id="IPR001087">
    <property type="entry name" value="GDSL"/>
</dbReference>
<dbReference type="InterPro" id="IPR038885">
    <property type="entry name" value="PLB1"/>
</dbReference>
<feature type="compositionally biased region" description="Acidic residues" evidence="1">
    <location>
        <begin position="70"/>
        <end position="84"/>
    </location>
</feature>
<organism evidence="2 3">
    <name type="scientific">Teladorsagia circumcincta</name>
    <name type="common">Brown stomach worm</name>
    <name type="synonym">Ostertagia circumcincta</name>
    <dbReference type="NCBI Taxonomy" id="45464"/>
    <lineage>
        <taxon>Eukaryota</taxon>
        <taxon>Metazoa</taxon>
        <taxon>Ecdysozoa</taxon>
        <taxon>Nematoda</taxon>
        <taxon>Chromadorea</taxon>
        <taxon>Rhabditida</taxon>
        <taxon>Rhabditina</taxon>
        <taxon>Rhabditomorpha</taxon>
        <taxon>Strongyloidea</taxon>
        <taxon>Trichostrongylidae</taxon>
        <taxon>Teladorsagia</taxon>
    </lineage>
</organism>
<dbReference type="OrthoDB" id="5865920at2759"/>
<sequence>MMKGKFMETTATNLSPRCKETLCPLQKPVIYEQHAASDLLSRGSYIGEQNPEYEYEEPVNKTNHSHTDGEHEDDSEIDQGDSEISEERGEDRGVFLGDNRGGLKQVRPDQRRIAPVVVIESAFNNRKSFACPKIKSDLKTGTSIGDLSPEDITIIASMGDALATGMGLWPKTNIEFRGAAFPIGGDATIDGLITIPNILREFNNHLIGVSHGMGTRDQLPETQLSVAESGATTDKMPEQMSFSKVVTLHGLRKRPGIRGGVGMRVMVEQARELVRRLRNLVQVNYRDHWTMVIVTIGTEEVCARCTSPNVTALMEAIDILQKNLPRGFIVLLGPIHVSFPHELKGNLLK</sequence>
<feature type="region of interest" description="Disordered" evidence="1">
    <location>
        <begin position="55"/>
        <end position="101"/>
    </location>
</feature>
<dbReference type="GO" id="GO:0006644">
    <property type="term" value="P:phospholipid metabolic process"/>
    <property type="evidence" value="ECO:0007669"/>
    <property type="project" value="TreeGrafter"/>
</dbReference>